<feature type="transmembrane region" description="Helical" evidence="1">
    <location>
        <begin position="78"/>
        <end position="95"/>
    </location>
</feature>
<proteinExistence type="predicted"/>
<keyword evidence="1" id="KW-0812">Transmembrane</keyword>
<sequence length="107" mass="12504">MMMLCFMVFTCLKWTPFSKIAMLGSFFYPTFIFLLEQFKYFVLEKRQDIWSLVILRLAGAFCYTLQAGEDQRTLDASFLNFGTFSVFLACTHGWSNTSCSTRQQRIV</sequence>
<comment type="caution">
    <text evidence="2">The sequence shown here is derived from an EMBL/GenBank/DDBJ whole genome shotgun (WGS) entry which is preliminary data.</text>
</comment>
<dbReference type="Proteomes" id="UP000823388">
    <property type="component" value="Chromosome 7N"/>
</dbReference>
<protein>
    <submittedName>
        <fullName evidence="2">Uncharacterized protein</fullName>
    </submittedName>
</protein>
<evidence type="ECO:0000313" key="2">
    <source>
        <dbReference type="EMBL" id="KAG2569440.1"/>
    </source>
</evidence>
<feature type="transmembrane region" description="Helical" evidence="1">
    <location>
        <begin position="49"/>
        <end position="66"/>
    </location>
</feature>
<evidence type="ECO:0000256" key="1">
    <source>
        <dbReference type="SAM" id="Phobius"/>
    </source>
</evidence>
<keyword evidence="1" id="KW-0472">Membrane</keyword>
<dbReference type="EMBL" id="CM029050">
    <property type="protein sequence ID" value="KAG2569440.1"/>
    <property type="molecule type" value="Genomic_DNA"/>
</dbReference>
<feature type="transmembrane region" description="Helical" evidence="1">
    <location>
        <begin position="20"/>
        <end position="42"/>
    </location>
</feature>
<keyword evidence="3" id="KW-1185">Reference proteome</keyword>
<keyword evidence="1" id="KW-1133">Transmembrane helix</keyword>
<reference evidence="2" key="1">
    <citation type="submission" date="2020-05" db="EMBL/GenBank/DDBJ databases">
        <title>WGS assembly of Panicum virgatum.</title>
        <authorList>
            <person name="Lovell J.T."/>
            <person name="Jenkins J."/>
            <person name="Shu S."/>
            <person name="Juenger T.E."/>
            <person name="Schmutz J."/>
        </authorList>
    </citation>
    <scope>NUCLEOTIDE SEQUENCE</scope>
    <source>
        <strain evidence="2">AP13</strain>
    </source>
</reference>
<dbReference type="AlphaFoldDB" id="A0A8T0Q6A3"/>
<name>A0A8T0Q6A3_PANVG</name>
<accession>A0A8T0Q6A3</accession>
<organism evidence="2 3">
    <name type="scientific">Panicum virgatum</name>
    <name type="common">Blackwell switchgrass</name>
    <dbReference type="NCBI Taxonomy" id="38727"/>
    <lineage>
        <taxon>Eukaryota</taxon>
        <taxon>Viridiplantae</taxon>
        <taxon>Streptophyta</taxon>
        <taxon>Embryophyta</taxon>
        <taxon>Tracheophyta</taxon>
        <taxon>Spermatophyta</taxon>
        <taxon>Magnoliopsida</taxon>
        <taxon>Liliopsida</taxon>
        <taxon>Poales</taxon>
        <taxon>Poaceae</taxon>
        <taxon>PACMAD clade</taxon>
        <taxon>Panicoideae</taxon>
        <taxon>Panicodae</taxon>
        <taxon>Paniceae</taxon>
        <taxon>Panicinae</taxon>
        <taxon>Panicum</taxon>
        <taxon>Panicum sect. Hiantes</taxon>
    </lineage>
</organism>
<gene>
    <name evidence="2" type="ORF">PVAP13_7NG392210</name>
</gene>
<evidence type="ECO:0000313" key="3">
    <source>
        <dbReference type="Proteomes" id="UP000823388"/>
    </source>
</evidence>